<dbReference type="PANTHER" id="PTHR43434:SF24">
    <property type="entry name" value="HYDROLASE-RELATED"/>
    <property type="match status" value="1"/>
</dbReference>
<keyword evidence="2" id="KW-1185">Reference proteome</keyword>
<dbReference type="SUPFAM" id="SSF56784">
    <property type="entry name" value="HAD-like"/>
    <property type="match status" value="1"/>
</dbReference>
<dbReference type="GO" id="GO:0006281">
    <property type="term" value="P:DNA repair"/>
    <property type="evidence" value="ECO:0007669"/>
    <property type="project" value="TreeGrafter"/>
</dbReference>
<dbReference type="PANTHER" id="PTHR43434">
    <property type="entry name" value="PHOSPHOGLYCOLATE PHOSPHATASE"/>
    <property type="match status" value="1"/>
</dbReference>
<gene>
    <name evidence="1" type="ORF">CYMTET_7799</name>
</gene>
<organism evidence="1 2">
    <name type="scientific">Cymbomonas tetramitiformis</name>
    <dbReference type="NCBI Taxonomy" id="36881"/>
    <lineage>
        <taxon>Eukaryota</taxon>
        <taxon>Viridiplantae</taxon>
        <taxon>Chlorophyta</taxon>
        <taxon>Pyramimonadophyceae</taxon>
        <taxon>Pyramimonadales</taxon>
        <taxon>Pyramimonadaceae</taxon>
        <taxon>Cymbomonas</taxon>
    </lineage>
</organism>
<name>A0AAE0GUB2_9CHLO</name>
<evidence type="ECO:0000313" key="2">
    <source>
        <dbReference type="Proteomes" id="UP001190700"/>
    </source>
</evidence>
<dbReference type="Pfam" id="PF13419">
    <property type="entry name" value="HAD_2"/>
    <property type="match status" value="1"/>
</dbReference>
<comment type="caution">
    <text evidence="1">The sequence shown here is derived from an EMBL/GenBank/DDBJ whole genome shotgun (WGS) entry which is preliminary data.</text>
</comment>
<dbReference type="GO" id="GO:0005829">
    <property type="term" value="C:cytosol"/>
    <property type="evidence" value="ECO:0007669"/>
    <property type="project" value="TreeGrafter"/>
</dbReference>
<evidence type="ECO:0000313" key="1">
    <source>
        <dbReference type="EMBL" id="KAK3284559.1"/>
    </source>
</evidence>
<dbReference type="Gene3D" id="3.40.50.1000">
    <property type="entry name" value="HAD superfamily/HAD-like"/>
    <property type="match status" value="1"/>
</dbReference>
<sequence length="123" mass="13180">MRQFRQTALLAVATGKSRRGLDDELDIHDAGALFVASRTSDMTQSKPHPQMLLEILHETGFSPDNTIMVGDSALDMQLAQNAGVLGIGVGFGAELETDLVDSGASFCAQTWPELVRHIEGLVA</sequence>
<evidence type="ECO:0008006" key="3">
    <source>
        <dbReference type="Google" id="ProtNLM"/>
    </source>
</evidence>
<dbReference type="AlphaFoldDB" id="A0AAE0GUB2"/>
<dbReference type="NCBIfam" id="TIGR01549">
    <property type="entry name" value="HAD-SF-IA-v1"/>
    <property type="match status" value="1"/>
</dbReference>
<reference evidence="1 2" key="1">
    <citation type="journal article" date="2015" name="Genome Biol. Evol.">
        <title>Comparative Genomics of a Bacterivorous Green Alga Reveals Evolutionary Causalities and Consequences of Phago-Mixotrophic Mode of Nutrition.</title>
        <authorList>
            <person name="Burns J.A."/>
            <person name="Paasch A."/>
            <person name="Narechania A."/>
            <person name="Kim E."/>
        </authorList>
    </citation>
    <scope>NUCLEOTIDE SEQUENCE [LARGE SCALE GENOMIC DNA]</scope>
    <source>
        <strain evidence="1 2">PLY_AMNH</strain>
    </source>
</reference>
<accession>A0AAE0GUB2</accession>
<dbReference type="InterPro" id="IPR023214">
    <property type="entry name" value="HAD_sf"/>
</dbReference>
<dbReference type="EMBL" id="LGRX02002251">
    <property type="protein sequence ID" value="KAK3284559.1"/>
    <property type="molecule type" value="Genomic_DNA"/>
</dbReference>
<dbReference type="InterPro" id="IPR041492">
    <property type="entry name" value="HAD_2"/>
</dbReference>
<dbReference type="Proteomes" id="UP001190700">
    <property type="component" value="Unassembled WGS sequence"/>
</dbReference>
<protein>
    <recommendedName>
        <fullName evidence="3">Phosphoglycolate phosphatase</fullName>
    </recommendedName>
</protein>
<dbReference type="InterPro" id="IPR050155">
    <property type="entry name" value="HAD-like_hydrolase_sf"/>
</dbReference>
<proteinExistence type="predicted"/>
<dbReference type="InterPro" id="IPR036412">
    <property type="entry name" value="HAD-like_sf"/>
</dbReference>
<dbReference type="GO" id="GO:0008967">
    <property type="term" value="F:phosphoglycolate phosphatase activity"/>
    <property type="evidence" value="ECO:0007669"/>
    <property type="project" value="TreeGrafter"/>
</dbReference>
<dbReference type="InterPro" id="IPR006439">
    <property type="entry name" value="HAD-SF_hydro_IA"/>
</dbReference>